<evidence type="ECO:0000313" key="3">
    <source>
        <dbReference type="Proteomes" id="UP000264006"/>
    </source>
</evidence>
<dbReference type="InterPro" id="IPR022742">
    <property type="entry name" value="Hydrolase_4"/>
</dbReference>
<organism evidence="2 3">
    <name type="scientific">Euzebya pacifica</name>
    <dbReference type="NCBI Taxonomy" id="1608957"/>
    <lineage>
        <taxon>Bacteria</taxon>
        <taxon>Bacillati</taxon>
        <taxon>Actinomycetota</taxon>
        <taxon>Nitriliruptoria</taxon>
        <taxon>Euzebyales</taxon>
    </lineage>
</organism>
<dbReference type="AlphaFoldDB" id="A0A346Y2E4"/>
<name>A0A346Y2E4_9ACTN</name>
<keyword evidence="3" id="KW-1185">Reference proteome</keyword>
<dbReference type="KEGG" id="euz:DVS28_a3971"/>
<dbReference type="PANTHER" id="PTHR43265:SF1">
    <property type="entry name" value="ESTERASE ESTD"/>
    <property type="match status" value="1"/>
</dbReference>
<dbReference type="PANTHER" id="PTHR43265">
    <property type="entry name" value="ESTERASE ESTD"/>
    <property type="match status" value="1"/>
</dbReference>
<dbReference type="Gene3D" id="3.40.50.1820">
    <property type="entry name" value="alpha/beta hydrolase"/>
    <property type="match status" value="1"/>
</dbReference>
<dbReference type="InterPro" id="IPR029058">
    <property type="entry name" value="AB_hydrolase_fold"/>
</dbReference>
<sequence>MTAPASMSAEVSFPSGTLTLAGTLRRPDGPATGAAALLISGSGPLDRDSNAKKAPLRVSALLADALADAGVVSLRYDKRGVGDSDGDYDSAGLHDNIDDAVAALAFLGAQDGVDPERVVVVGHSEGALIALDIAANHGDRIGGAALLAGTTHDGEAVLRWQATRVAEFLPAPVRWLLKLMRTDIAASQTKRLASIKASTKDVMRVQVVAKINAKWFREFMAFDPRPLLGRVTVPLLAVTGAGDVQVDPADVEEVRQLVTAPFEGHVVDGVNHILRAGDPSPTTYRKQTGNPLDDRVLDHLTGWIARLPSYRDAMEG</sequence>
<reference evidence="2 3" key="1">
    <citation type="submission" date="2018-09" db="EMBL/GenBank/DDBJ databases">
        <title>Complete genome sequence of Euzebya sp. DY32-46 isolated from seawater of Pacific Ocean.</title>
        <authorList>
            <person name="Xu L."/>
            <person name="Wu Y.-H."/>
            <person name="Xu X.-W."/>
        </authorList>
    </citation>
    <scope>NUCLEOTIDE SEQUENCE [LARGE SCALE GENOMIC DNA]</scope>
    <source>
        <strain evidence="2 3">DY32-46</strain>
    </source>
</reference>
<dbReference type="Pfam" id="PF12146">
    <property type="entry name" value="Hydrolase_4"/>
    <property type="match status" value="1"/>
</dbReference>
<dbReference type="SUPFAM" id="SSF53474">
    <property type="entry name" value="alpha/beta-Hydrolases"/>
    <property type="match status" value="1"/>
</dbReference>
<dbReference type="RefSeq" id="WP_216826158.1">
    <property type="nucleotide sequence ID" value="NZ_CP031165.1"/>
</dbReference>
<proteinExistence type="predicted"/>
<evidence type="ECO:0000259" key="1">
    <source>
        <dbReference type="Pfam" id="PF12146"/>
    </source>
</evidence>
<feature type="domain" description="Serine aminopeptidase S33" evidence="1">
    <location>
        <begin position="61"/>
        <end position="272"/>
    </location>
</feature>
<gene>
    <name evidence="2" type="ORF">DVS28_a3971</name>
</gene>
<dbReference type="Proteomes" id="UP000264006">
    <property type="component" value="Chromosome"/>
</dbReference>
<protein>
    <submittedName>
        <fullName evidence="2">Hydrolase, alpha/beta fold family</fullName>
    </submittedName>
</protein>
<dbReference type="GO" id="GO:0052689">
    <property type="term" value="F:carboxylic ester hydrolase activity"/>
    <property type="evidence" value="ECO:0007669"/>
    <property type="project" value="TreeGrafter"/>
</dbReference>
<dbReference type="EMBL" id="CP031165">
    <property type="protein sequence ID" value="AXV08641.1"/>
    <property type="molecule type" value="Genomic_DNA"/>
</dbReference>
<evidence type="ECO:0000313" key="2">
    <source>
        <dbReference type="EMBL" id="AXV08641.1"/>
    </source>
</evidence>
<accession>A0A346Y2E4</accession>
<keyword evidence="2" id="KW-0378">Hydrolase</keyword>
<dbReference type="InterPro" id="IPR053145">
    <property type="entry name" value="AB_hydrolase_Est10"/>
</dbReference>